<dbReference type="InterPro" id="IPR038077">
    <property type="entry name" value="Troponin_sf"/>
</dbReference>
<name>A0A5N5TLA2_9CRUS</name>
<feature type="compositionally biased region" description="Acidic residues" evidence="3">
    <location>
        <begin position="1"/>
        <end position="16"/>
    </location>
</feature>
<comment type="similarity">
    <text evidence="1">Belongs to the troponin I family.</text>
</comment>
<dbReference type="GO" id="GO:0005861">
    <property type="term" value="C:troponin complex"/>
    <property type="evidence" value="ECO:0007669"/>
    <property type="project" value="InterPro"/>
</dbReference>
<keyword evidence="2" id="KW-0175">Coiled coil</keyword>
<feature type="coiled-coil region" evidence="2">
    <location>
        <begin position="31"/>
        <end position="61"/>
    </location>
</feature>
<keyword evidence="5" id="KW-1185">Reference proteome</keyword>
<dbReference type="GO" id="GO:0006936">
    <property type="term" value="P:muscle contraction"/>
    <property type="evidence" value="ECO:0007669"/>
    <property type="project" value="TreeGrafter"/>
</dbReference>
<dbReference type="EMBL" id="SEYY01000585">
    <property type="protein sequence ID" value="KAB7506926.1"/>
    <property type="molecule type" value="Genomic_DNA"/>
</dbReference>
<feature type="compositionally biased region" description="Basic and acidic residues" evidence="3">
    <location>
        <begin position="326"/>
        <end position="342"/>
    </location>
</feature>
<dbReference type="PANTHER" id="PTHR13738:SF1">
    <property type="entry name" value="TROPONIN I"/>
    <property type="match status" value="1"/>
</dbReference>
<dbReference type="Gene3D" id="1.20.5.350">
    <property type="match status" value="1"/>
</dbReference>
<feature type="region of interest" description="Disordered" evidence="3">
    <location>
        <begin position="168"/>
        <end position="358"/>
    </location>
</feature>
<organism evidence="4 5">
    <name type="scientific">Armadillidium nasatum</name>
    <dbReference type="NCBI Taxonomy" id="96803"/>
    <lineage>
        <taxon>Eukaryota</taxon>
        <taxon>Metazoa</taxon>
        <taxon>Ecdysozoa</taxon>
        <taxon>Arthropoda</taxon>
        <taxon>Crustacea</taxon>
        <taxon>Multicrustacea</taxon>
        <taxon>Malacostraca</taxon>
        <taxon>Eumalacostraca</taxon>
        <taxon>Peracarida</taxon>
        <taxon>Isopoda</taxon>
        <taxon>Oniscidea</taxon>
        <taxon>Crinocheta</taxon>
        <taxon>Armadillidiidae</taxon>
        <taxon>Armadillidium</taxon>
    </lineage>
</organism>
<evidence type="ECO:0000256" key="1">
    <source>
        <dbReference type="ARBA" id="ARBA00009930"/>
    </source>
</evidence>
<gene>
    <name evidence="4" type="primary">TNNI</name>
    <name evidence="4" type="ORF">Anas_00649</name>
</gene>
<feature type="compositionally biased region" description="Basic and acidic residues" evidence="3">
    <location>
        <begin position="220"/>
        <end position="232"/>
    </location>
</feature>
<sequence>MSSDEEEYSSEEEVEETTTKVSAAEAAKQRAFELLLRKKAAEELKKEQERKASERRKIIDQRCGQPKILEGANEETLKQICKEYHERLFLCESQKWDLEYEVRRRDYEINELNIQVNDLRGKFIKPTLKKVSKYENKFAKLQKKAAEFNFRNQLKTVKKKEFELDDDKDKIQKPDWAAGGPGATKTEGEQQAEEVKLQETAGDGLTVESESTLENVPAEAKPESEGDSKLEVAPETEIDGANVTAAPSGTEADVKPSEGVADLSSGGNTLADERTVEQSSTDGAVSESEIAKQDVPPSEVQEPAEGEKKVELPEAPPVETENAVLEEQKLAESDTLLEKPEGEATPSGEATDGGINIKTKTKILSYKK</sequence>
<dbReference type="InterPro" id="IPR050875">
    <property type="entry name" value="Troponin_I"/>
</dbReference>
<evidence type="ECO:0000313" key="4">
    <source>
        <dbReference type="EMBL" id="KAB7506926.1"/>
    </source>
</evidence>
<dbReference type="SUPFAM" id="SSF90250">
    <property type="entry name" value="Troponin coil-coiled subunits"/>
    <property type="match status" value="1"/>
</dbReference>
<dbReference type="OrthoDB" id="371899at2759"/>
<dbReference type="PANTHER" id="PTHR13738">
    <property type="entry name" value="TROPONIN I"/>
    <property type="match status" value="1"/>
</dbReference>
<evidence type="ECO:0000313" key="5">
    <source>
        <dbReference type="Proteomes" id="UP000326759"/>
    </source>
</evidence>
<protein>
    <submittedName>
        <fullName evidence="4">Troponin I</fullName>
    </submittedName>
</protein>
<feature type="region of interest" description="Disordered" evidence="3">
    <location>
        <begin position="1"/>
        <end position="22"/>
    </location>
</feature>
<dbReference type="Pfam" id="PF00992">
    <property type="entry name" value="Troponin"/>
    <property type="match status" value="1"/>
</dbReference>
<dbReference type="Proteomes" id="UP000326759">
    <property type="component" value="Unassembled WGS sequence"/>
</dbReference>
<evidence type="ECO:0000256" key="2">
    <source>
        <dbReference type="SAM" id="Coils"/>
    </source>
</evidence>
<proteinExistence type="inferred from homology"/>
<evidence type="ECO:0000256" key="3">
    <source>
        <dbReference type="SAM" id="MobiDB-lite"/>
    </source>
</evidence>
<accession>A0A5N5TLA2</accession>
<dbReference type="InterPro" id="IPR001978">
    <property type="entry name" value="Troponin"/>
</dbReference>
<dbReference type="AlphaFoldDB" id="A0A5N5TLA2"/>
<reference evidence="4 5" key="1">
    <citation type="journal article" date="2019" name="PLoS Biol.">
        <title>Sex chromosomes control vertical transmission of feminizing Wolbachia symbionts in an isopod.</title>
        <authorList>
            <person name="Becking T."/>
            <person name="Chebbi M.A."/>
            <person name="Giraud I."/>
            <person name="Moumen B."/>
            <person name="Laverre T."/>
            <person name="Caubet Y."/>
            <person name="Peccoud J."/>
            <person name="Gilbert C."/>
            <person name="Cordaux R."/>
        </authorList>
    </citation>
    <scope>NUCLEOTIDE SEQUENCE [LARGE SCALE GENOMIC DNA]</scope>
    <source>
        <strain evidence="4">ANa2</strain>
        <tissue evidence="4">Whole body excluding digestive tract and cuticle</tissue>
    </source>
</reference>
<comment type="caution">
    <text evidence="4">The sequence shown here is derived from an EMBL/GenBank/DDBJ whole genome shotgun (WGS) entry which is preliminary data.</text>
</comment>